<protein>
    <submittedName>
        <fullName evidence="5">Reverse transcriptase domain-containing protein</fullName>
    </submittedName>
</protein>
<reference evidence="3 4" key="1">
    <citation type="submission" date="2018-11" db="EMBL/GenBank/DDBJ databases">
        <authorList>
            <consortium name="Pathogen Informatics"/>
        </authorList>
    </citation>
    <scope>NUCLEOTIDE SEQUENCE [LARGE SCALE GENOMIC DNA]</scope>
</reference>
<keyword evidence="2" id="KW-0472">Membrane</keyword>
<keyword evidence="2" id="KW-0812">Transmembrane</keyword>
<accession>A0A183GB57</accession>
<accession>A0A3P8AKK0</accession>
<keyword evidence="2" id="KW-1133">Transmembrane helix</keyword>
<evidence type="ECO:0000313" key="5">
    <source>
        <dbReference type="WBParaSite" id="HPBE_0001930501-mRNA-1"/>
    </source>
</evidence>
<dbReference type="EMBL" id="UZAH01031271">
    <property type="protein sequence ID" value="VDP14707.1"/>
    <property type="molecule type" value="Genomic_DNA"/>
</dbReference>
<evidence type="ECO:0000313" key="4">
    <source>
        <dbReference type="Proteomes" id="UP000050761"/>
    </source>
</evidence>
<gene>
    <name evidence="3" type="ORF">HPBE_LOCUS19305</name>
</gene>
<dbReference type="WBParaSite" id="HPBE_0001930501-mRNA-1">
    <property type="protein sequence ID" value="HPBE_0001930501-mRNA-1"/>
    <property type="gene ID" value="HPBE_0001930501"/>
</dbReference>
<evidence type="ECO:0000256" key="1">
    <source>
        <dbReference type="SAM" id="MobiDB-lite"/>
    </source>
</evidence>
<sequence length="125" mass="14163">MAGPRYPQDSVAGLRDRSSGKHDDLDLEHEGQYCELHELCPIRLLSYSMMIIKRLNVFDIVELFINQCGFVVGCGTIDGVRAARLLVERHRKKQKPIHLAFLDFSAFLKSLLSGCAYLILVKSRV</sequence>
<evidence type="ECO:0000256" key="2">
    <source>
        <dbReference type="SAM" id="Phobius"/>
    </source>
</evidence>
<keyword evidence="4" id="KW-1185">Reference proteome</keyword>
<feature type="transmembrane region" description="Helical" evidence="2">
    <location>
        <begin position="99"/>
        <end position="120"/>
    </location>
</feature>
<feature type="compositionally biased region" description="Basic and acidic residues" evidence="1">
    <location>
        <begin position="14"/>
        <end position="24"/>
    </location>
</feature>
<feature type="region of interest" description="Disordered" evidence="1">
    <location>
        <begin position="1"/>
        <end position="24"/>
    </location>
</feature>
<reference evidence="5" key="2">
    <citation type="submission" date="2019-09" db="UniProtKB">
        <authorList>
            <consortium name="WormBaseParasite"/>
        </authorList>
    </citation>
    <scope>IDENTIFICATION</scope>
</reference>
<proteinExistence type="predicted"/>
<dbReference type="Proteomes" id="UP000050761">
    <property type="component" value="Unassembled WGS sequence"/>
</dbReference>
<organism evidence="4 5">
    <name type="scientific">Heligmosomoides polygyrus</name>
    <name type="common">Parasitic roundworm</name>
    <dbReference type="NCBI Taxonomy" id="6339"/>
    <lineage>
        <taxon>Eukaryota</taxon>
        <taxon>Metazoa</taxon>
        <taxon>Ecdysozoa</taxon>
        <taxon>Nematoda</taxon>
        <taxon>Chromadorea</taxon>
        <taxon>Rhabditida</taxon>
        <taxon>Rhabditina</taxon>
        <taxon>Rhabditomorpha</taxon>
        <taxon>Strongyloidea</taxon>
        <taxon>Heligmosomidae</taxon>
        <taxon>Heligmosomoides</taxon>
    </lineage>
</organism>
<dbReference type="OrthoDB" id="5836144at2759"/>
<evidence type="ECO:0000313" key="3">
    <source>
        <dbReference type="EMBL" id="VDP14707.1"/>
    </source>
</evidence>
<name>A0A183GB57_HELPZ</name>
<dbReference type="AlphaFoldDB" id="A0A183GB57"/>